<dbReference type="Proteomes" id="UP000190774">
    <property type="component" value="Unassembled WGS sequence"/>
</dbReference>
<reference evidence="3" key="1">
    <citation type="submission" date="2017-02" db="EMBL/GenBank/DDBJ databases">
        <authorList>
            <person name="Varghese N."/>
            <person name="Submissions S."/>
        </authorList>
    </citation>
    <scope>NUCLEOTIDE SEQUENCE [LARGE SCALE GENOMIC DNA]</scope>
    <source>
        <strain evidence="3">ATCC 700200</strain>
    </source>
</reference>
<dbReference type="Pfam" id="PF01391">
    <property type="entry name" value="Collagen"/>
    <property type="match status" value="1"/>
</dbReference>
<evidence type="ECO:0000313" key="3">
    <source>
        <dbReference type="Proteomes" id="UP000190774"/>
    </source>
</evidence>
<accession>A0A1T4XI85</accession>
<dbReference type="AlphaFoldDB" id="A0A1T4XI85"/>
<keyword evidence="2" id="KW-0176">Collagen</keyword>
<dbReference type="STRING" id="48467.SAMN02745166_01490"/>
<keyword evidence="3" id="KW-1185">Reference proteome</keyword>
<feature type="region of interest" description="Disordered" evidence="1">
    <location>
        <begin position="83"/>
        <end position="117"/>
    </location>
</feature>
<gene>
    <name evidence="2" type="ORF">SAMN02745166_01490</name>
</gene>
<feature type="compositionally biased region" description="Low complexity" evidence="1">
    <location>
        <begin position="91"/>
        <end position="112"/>
    </location>
</feature>
<dbReference type="EMBL" id="FUYE01000004">
    <property type="protein sequence ID" value="SKA88815.1"/>
    <property type="molecule type" value="Genomic_DNA"/>
</dbReference>
<dbReference type="InterPro" id="IPR008160">
    <property type="entry name" value="Collagen"/>
</dbReference>
<protein>
    <submittedName>
        <fullName evidence="2">Collagen triple helix repeat-containing protein</fullName>
    </submittedName>
</protein>
<dbReference type="RefSeq" id="WP_078812692.1">
    <property type="nucleotide sequence ID" value="NZ_FUYE01000004.1"/>
</dbReference>
<organism evidence="2 3">
    <name type="scientific">Prosthecobacter debontii</name>
    <dbReference type="NCBI Taxonomy" id="48467"/>
    <lineage>
        <taxon>Bacteria</taxon>
        <taxon>Pseudomonadati</taxon>
        <taxon>Verrucomicrobiota</taxon>
        <taxon>Verrucomicrobiia</taxon>
        <taxon>Verrucomicrobiales</taxon>
        <taxon>Verrucomicrobiaceae</taxon>
        <taxon>Prosthecobacter</taxon>
    </lineage>
</organism>
<dbReference type="OrthoDB" id="8238277at2"/>
<evidence type="ECO:0000256" key="1">
    <source>
        <dbReference type="SAM" id="MobiDB-lite"/>
    </source>
</evidence>
<proteinExistence type="predicted"/>
<sequence length="351" mass="35935">MSDLITSTDIDAFMASATKEEMRSAMDLGMWSTAGIPSAWTAGSYELNAVVTHAGSLWLCVSATTEEPGAGADWLQLVAKGTNGVDGIDGEPGAPGANGENGENGSPGAPGADGLNGWSPRISIASDGERRVLNLYDWVGGSGDKPATGYITSSGLSGDIADGVDIRGQAGADGGGGGGGGAWELITSQSASSVASVALDGYFNSSIYSRYRVEIEELQAASNGTQLRLIWRNAGVDVTGTAYYTGLLYSYGTTGYGAGGANSTSGSPLNVASQFANAGYALYSLDIYPHSAGQKTFKGHFSYPDSAVAQLLHGHISGSLNNTTDMSGIKFAFSTGNIANIIIRLYGLKKS</sequence>
<name>A0A1T4XI85_9BACT</name>
<dbReference type="Gene3D" id="1.20.5.320">
    <property type="entry name" value="6-Phosphogluconate Dehydrogenase, domain 3"/>
    <property type="match status" value="1"/>
</dbReference>
<evidence type="ECO:0000313" key="2">
    <source>
        <dbReference type="EMBL" id="SKA88815.1"/>
    </source>
</evidence>